<keyword evidence="3" id="KW-0716">Sensory transduction</keyword>
<dbReference type="PANTHER" id="PTHR47143">
    <property type="entry name" value="TRANSIENT RECEPTOR POTENTIAL CATION CHANNEL PROTEIN PAINLESS"/>
    <property type="match status" value="1"/>
</dbReference>
<keyword evidence="4 14" id="KW-0812">Transmembrane</keyword>
<comment type="subcellular location">
    <subcellularLocation>
        <location evidence="1">Membrane</location>
        <topology evidence="1">Multi-pass membrane protein</topology>
    </subcellularLocation>
</comment>
<keyword evidence="5" id="KW-0677">Repeat</keyword>
<evidence type="ECO:0000256" key="3">
    <source>
        <dbReference type="ARBA" id="ARBA00022606"/>
    </source>
</evidence>
<evidence type="ECO:0000256" key="2">
    <source>
        <dbReference type="ARBA" id="ARBA00022448"/>
    </source>
</evidence>
<dbReference type="Gene3D" id="1.25.40.20">
    <property type="entry name" value="Ankyrin repeat-containing domain"/>
    <property type="match status" value="1"/>
</dbReference>
<reference evidence="16" key="1">
    <citation type="submission" date="2017-05" db="UniProtKB">
        <authorList>
            <consortium name="EnsemblMetazoa"/>
        </authorList>
    </citation>
    <scope>IDENTIFICATION</scope>
</reference>
<dbReference type="InterPro" id="IPR002110">
    <property type="entry name" value="Ankyrin_rpt"/>
</dbReference>
<feature type="region of interest" description="Disordered" evidence="13">
    <location>
        <begin position="187"/>
        <end position="207"/>
    </location>
</feature>
<evidence type="ECO:0000256" key="6">
    <source>
        <dbReference type="ARBA" id="ARBA00022989"/>
    </source>
</evidence>
<evidence type="ECO:0000256" key="13">
    <source>
        <dbReference type="SAM" id="MobiDB-lite"/>
    </source>
</evidence>
<dbReference type="PANTHER" id="PTHR47143:SF1">
    <property type="entry name" value="ION_TRANS DOMAIN-CONTAINING PROTEIN"/>
    <property type="match status" value="1"/>
</dbReference>
<evidence type="ECO:0000256" key="10">
    <source>
        <dbReference type="ARBA" id="ARBA00023180"/>
    </source>
</evidence>
<feature type="domain" description="Ion transport" evidence="15">
    <location>
        <begin position="331"/>
        <end position="590"/>
    </location>
</feature>
<keyword evidence="11" id="KW-0407">Ion channel</keyword>
<feature type="region of interest" description="Disordered" evidence="13">
    <location>
        <begin position="1"/>
        <end position="21"/>
    </location>
</feature>
<keyword evidence="7 12" id="KW-0040">ANK repeat</keyword>
<evidence type="ECO:0000256" key="4">
    <source>
        <dbReference type="ARBA" id="ARBA00022692"/>
    </source>
</evidence>
<accession>A0A1X7TKA2</accession>
<dbReference type="AlphaFoldDB" id="A0A1X7TKA2"/>
<feature type="repeat" description="ANK" evidence="12">
    <location>
        <begin position="91"/>
        <end position="111"/>
    </location>
</feature>
<dbReference type="PROSITE" id="PS50088">
    <property type="entry name" value="ANK_REPEAT"/>
    <property type="match status" value="2"/>
</dbReference>
<evidence type="ECO:0000256" key="9">
    <source>
        <dbReference type="ARBA" id="ARBA00023136"/>
    </source>
</evidence>
<evidence type="ECO:0000256" key="5">
    <source>
        <dbReference type="ARBA" id="ARBA00022737"/>
    </source>
</evidence>
<proteinExistence type="predicted"/>
<dbReference type="Pfam" id="PF12796">
    <property type="entry name" value="Ank_2"/>
    <property type="match status" value="1"/>
</dbReference>
<evidence type="ECO:0000256" key="14">
    <source>
        <dbReference type="SAM" id="Phobius"/>
    </source>
</evidence>
<keyword evidence="8" id="KW-0406">Ion transport</keyword>
<dbReference type="GO" id="GO:1902495">
    <property type="term" value="C:transmembrane transporter complex"/>
    <property type="evidence" value="ECO:0007669"/>
    <property type="project" value="TreeGrafter"/>
</dbReference>
<dbReference type="InterPro" id="IPR005821">
    <property type="entry name" value="Ion_trans_dom"/>
</dbReference>
<name>A0A1X7TKA2_AMPQE</name>
<evidence type="ECO:0000256" key="1">
    <source>
        <dbReference type="ARBA" id="ARBA00004141"/>
    </source>
</evidence>
<dbReference type="GO" id="GO:0005216">
    <property type="term" value="F:monoatomic ion channel activity"/>
    <property type="evidence" value="ECO:0007669"/>
    <property type="project" value="InterPro"/>
</dbReference>
<feature type="transmembrane region" description="Helical" evidence="14">
    <location>
        <begin position="375"/>
        <end position="394"/>
    </location>
</feature>
<feature type="transmembrane region" description="Helical" evidence="14">
    <location>
        <begin position="323"/>
        <end position="346"/>
    </location>
</feature>
<feature type="transmembrane region" description="Helical" evidence="14">
    <location>
        <begin position="554"/>
        <end position="580"/>
    </location>
</feature>
<feature type="transmembrane region" description="Helical" evidence="14">
    <location>
        <begin position="439"/>
        <end position="459"/>
    </location>
</feature>
<feature type="transmembrane region" description="Helical" evidence="14">
    <location>
        <begin position="479"/>
        <end position="501"/>
    </location>
</feature>
<feature type="repeat" description="ANK" evidence="12">
    <location>
        <begin position="112"/>
        <end position="144"/>
    </location>
</feature>
<keyword evidence="10" id="KW-0325">Glycoprotein</keyword>
<dbReference type="InParanoid" id="A0A1X7TKA2"/>
<keyword evidence="6 14" id="KW-1133">Transmembrane helix</keyword>
<feature type="transmembrane region" description="Helical" evidence="14">
    <location>
        <begin position="406"/>
        <end position="427"/>
    </location>
</feature>
<dbReference type="SMART" id="SM00248">
    <property type="entry name" value="ANK"/>
    <property type="match status" value="4"/>
</dbReference>
<dbReference type="Pfam" id="PF00520">
    <property type="entry name" value="Ion_trans"/>
    <property type="match status" value="1"/>
</dbReference>
<dbReference type="InterPro" id="IPR036770">
    <property type="entry name" value="Ankyrin_rpt-contain_sf"/>
</dbReference>
<dbReference type="PROSITE" id="PS50297">
    <property type="entry name" value="ANK_REP_REGION"/>
    <property type="match status" value="1"/>
</dbReference>
<protein>
    <recommendedName>
        <fullName evidence="15">Ion transport domain-containing protein</fullName>
    </recommendedName>
</protein>
<dbReference type="OrthoDB" id="6352772at2759"/>
<organism evidence="16">
    <name type="scientific">Amphimedon queenslandica</name>
    <name type="common">Sponge</name>
    <dbReference type="NCBI Taxonomy" id="400682"/>
    <lineage>
        <taxon>Eukaryota</taxon>
        <taxon>Metazoa</taxon>
        <taxon>Porifera</taxon>
        <taxon>Demospongiae</taxon>
        <taxon>Heteroscleromorpha</taxon>
        <taxon>Haplosclerida</taxon>
        <taxon>Niphatidae</taxon>
        <taxon>Amphimedon</taxon>
    </lineage>
</organism>
<evidence type="ECO:0000256" key="7">
    <source>
        <dbReference type="ARBA" id="ARBA00023043"/>
    </source>
</evidence>
<evidence type="ECO:0000256" key="11">
    <source>
        <dbReference type="ARBA" id="ARBA00023303"/>
    </source>
</evidence>
<dbReference type="EnsemblMetazoa" id="Aqu2.1.15253_001">
    <property type="protein sequence ID" value="Aqu2.1.15253_001"/>
    <property type="gene ID" value="Aqu2.1.15253"/>
</dbReference>
<sequence>MSKPEGPLLNNNEEQKSKDGDQVQLKELVLNDRHTQLHIACLHGRDNVVKEILDSFPEKKQEMLNAKKVPNSYIDHTDTYERTALHLACQGHIEIVKLLLEYGADVKVVDNNGSTPLHFACGKGHEQVVKLLLEKKAGIKCDRNGLNPLEVAVEEGHENAAMAIVKSDKWEDALRSYKVEDRSDGKLSCCSRKKKDTSDPETGRSDASLTQFITPMRRIIKKMPDVAKVVFDRCCETKGSPYDNDYEITYNYEFLEDFDLQTQPSHLKSDNNDCKRSKWPPQSRYSSQNHCLNILANSPSADLLKHPLAATLLDQKWNKYGRIVYYTNLIFYFLFVILLTSFALTVHPPNSSKCMEILGNDTDTFIDCFSEGRSAYVSIASVFVIVYSIIMLIRELAQVIQFKLEYLSSFVNYIEVPLFILTIMFTSVRSNQCYCTHSWQWQVGVIAVFLSWIALVFSIRKLPVVGIYVVMFIKIFNNFIKVVVLALLLISAFAFPLYMMFYNPQDRTEGIRTPFITPWRTIIKTITMTMGEYDMDSLLRQDDQRNAPDVQYPVVTFSLIIVFVVLMPILFLNLLIGLAVGDIEEIRKSADAYRRTLRVEFTLPIEEFLRTISNAKRLPKK</sequence>
<evidence type="ECO:0000259" key="15">
    <source>
        <dbReference type="Pfam" id="PF00520"/>
    </source>
</evidence>
<keyword evidence="2" id="KW-0813">Transport</keyword>
<dbReference type="InterPro" id="IPR052076">
    <property type="entry name" value="TRP_cation_channel"/>
</dbReference>
<evidence type="ECO:0000256" key="8">
    <source>
        <dbReference type="ARBA" id="ARBA00023065"/>
    </source>
</evidence>
<keyword evidence="9 14" id="KW-0472">Membrane</keyword>
<evidence type="ECO:0000256" key="12">
    <source>
        <dbReference type="PROSITE-ProRule" id="PRU00023"/>
    </source>
</evidence>
<dbReference type="SUPFAM" id="SSF48403">
    <property type="entry name" value="Ankyrin repeat"/>
    <property type="match status" value="1"/>
</dbReference>
<evidence type="ECO:0000313" key="16">
    <source>
        <dbReference type="EnsemblMetazoa" id="Aqu2.1.15253_001"/>
    </source>
</evidence>